<reference evidence="2 3" key="1">
    <citation type="journal article" date="2013" name="Curr. Biol.">
        <title>The Genome of the Foraminiferan Reticulomyxa filosa.</title>
        <authorList>
            <person name="Glockner G."/>
            <person name="Hulsmann N."/>
            <person name="Schleicher M."/>
            <person name="Noegel A.A."/>
            <person name="Eichinger L."/>
            <person name="Gallinger C."/>
            <person name="Pawlowski J."/>
            <person name="Sierra R."/>
            <person name="Euteneuer U."/>
            <person name="Pillet L."/>
            <person name="Moustafa A."/>
            <person name="Platzer M."/>
            <person name="Groth M."/>
            <person name="Szafranski K."/>
            <person name="Schliwa M."/>
        </authorList>
    </citation>
    <scope>NUCLEOTIDE SEQUENCE [LARGE SCALE GENOMIC DNA]</scope>
</reference>
<keyword evidence="3" id="KW-1185">Reference proteome</keyword>
<dbReference type="Proteomes" id="UP000023152">
    <property type="component" value="Unassembled WGS sequence"/>
</dbReference>
<gene>
    <name evidence="2" type="ORF">RFI_36920</name>
</gene>
<feature type="region of interest" description="Disordered" evidence="1">
    <location>
        <begin position="24"/>
        <end position="110"/>
    </location>
</feature>
<feature type="compositionally biased region" description="Acidic residues" evidence="1">
    <location>
        <begin position="98"/>
        <end position="110"/>
    </location>
</feature>
<name>X6LII4_RETFI</name>
<organism evidence="2 3">
    <name type="scientific">Reticulomyxa filosa</name>
    <dbReference type="NCBI Taxonomy" id="46433"/>
    <lineage>
        <taxon>Eukaryota</taxon>
        <taxon>Sar</taxon>
        <taxon>Rhizaria</taxon>
        <taxon>Retaria</taxon>
        <taxon>Foraminifera</taxon>
        <taxon>Monothalamids</taxon>
        <taxon>Reticulomyxidae</taxon>
        <taxon>Reticulomyxa</taxon>
    </lineage>
</organism>
<proteinExistence type="predicted"/>
<sequence length="268" mass="29391">KKFTTLRDKYLSLKSQARQLGLENMISNDSAGRRPRQSPSKLGFVNGNGNGNGNGGSSSGVANGSHEPSTLPVMRSQDEDDFCNAKGVPSNRASVEPSEPEPEAEEEEAEAVITDIESDIGEKDRDNSDISRNSPHDSVLLLLFLWLLICVNRLKETLLRTQHTSLRLLSFVESLPPIPDDKDDDIDSVTKARKVDMDMDMDMDIDVDVDKSERDDNNNNDNNNVTKIIDIGMGKLGKQRSRSLSPSKEKAIGKRGTASAVATTMMTL</sequence>
<evidence type="ECO:0000313" key="2">
    <source>
        <dbReference type="EMBL" id="ETO00520.1"/>
    </source>
</evidence>
<feature type="region of interest" description="Disordered" evidence="1">
    <location>
        <begin position="237"/>
        <end position="268"/>
    </location>
</feature>
<protein>
    <submittedName>
        <fullName evidence="2">Uncharacterized protein</fullName>
    </submittedName>
</protein>
<feature type="non-terminal residue" evidence="2">
    <location>
        <position position="1"/>
    </location>
</feature>
<accession>X6LII4</accession>
<feature type="non-terminal residue" evidence="2">
    <location>
        <position position="268"/>
    </location>
</feature>
<comment type="caution">
    <text evidence="2">The sequence shown here is derived from an EMBL/GenBank/DDBJ whole genome shotgun (WGS) entry which is preliminary data.</text>
</comment>
<feature type="compositionally biased region" description="Gly residues" evidence="1">
    <location>
        <begin position="46"/>
        <end position="58"/>
    </location>
</feature>
<evidence type="ECO:0000313" key="3">
    <source>
        <dbReference type="Proteomes" id="UP000023152"/>
    </source>
</evidence>
<dbReference type="AlphaFoldDB" id="X6LII4"/>
<dbReference type="EMBL" id="ASPP01040801">
    <property type="protein sequence ID" value="ETO00520.1"/>
    <property type="molecule type" value="Genomic_DNA"/>
</dbReference>
<evidence type="ECO:0000256" key="1">
    <source>
        <dbReference type="SAM" id="MobiDB-lite"/>
    </source>
</evidence>